<dbReference type="EMBL" id="VOIH02000012">
    <property type="protein sequence ID" value="KAF3432607.1"/>
    <property type="molecule type" value="Genomic_DNA"/>
</dbReference>
<evidence type="ECO:0000313" key="3">
    <source>
        <dbReference type="Proteomes" id="UP000796880"/>
    </source>
</evidence>
<sequence>MPHGRPRQSFQVLWTTPSTVQAKRLGGNGFVRDFPLLGIFSSKVLCSASMPPLLWWTDTLFDFFTLDGLPWALIDDDPRDPGCIEKAFHWANVCILSLITLNRRKASRLSPGNGFSSNGSSPPNTVPRTSGDESPLNLTLLAQRFPFPKLENEQDDLSWLTKRAPVPDEQVVLFYSEMEVEGTGMVPGSGAFTRAEGDDVVIVDASVSIPLDSP</sequence>
<gene>
    <name evidence="2" type="ORF">FNV43_RR27347</name>
</gene>
<comment type="caution">
    <text evidence="2">The sequence shown here is derived from an EMBL/GenBank/DDBJ whole genome shotgun (WGS) entry which is preliminary data.</text>
</comment>
<evidence type="ECO:0000256" key="1">
    <source>
        <dbReference type="SAM" id="MobiDB-lite"/>
    </source>
</evidence>
<accession>A0A8K0DWR0</accession>
<feature type="compositionally biased region" description="Low complexity" evidence="1">
    <location>
        <begin position="110"/>
        <end position="123"/>
    </location>
</feature>
<protein>
    <submittedName>
        <fullName evidence="2">Uncharacterized protein</fullName>
    </submittedName>
</protein>
<keyword evidence="3" id="KW-1185">Reference proteome</keyword>
<evidence type="ECO:0000313" key="2">
    <source>
        <dbReference type="EMBL" id="KAF3432607.1"/>
    </source>
</evidence>
<reference evidence="2" key="1">
    <citation type="submission" date="2020-03" db="EMBL/GenBank/DDBJ databases">
        <title>A high-quality chromosome-level genome assembly of a woody plant with both climbing and erect habits, Rhamnella rubrinervis.</title>
        <authorList>
            <person name="Lu Z."/>
            <person name="Yang Y."/>
            <person name="Zhu X."/>
            <person name="Sun Y."/>
        </authorList>
    </citation>
    <scope>NUCLEOTIDE SEQUENCE</scope>
    <source>
        <strain evidence="2">BYM</strain>
        <tissue evidence="2">Leaf</tissue>
    </source>
</reference>
<dbReference type="Proteomes" id="UP000796880">
    <property type="component" value="Unassembled WGS sequence"/>
</dbReference>
<organism evidence="2 3">
    <name type="scientific">Rhamnella rubrinervis</name>
    <dbReference type="NCBI Taxonomy" id="2594499"/>
    <lineage>
        <taxon>Eukaryota</taxon>
        <taxon>Viridiplantae</taxon>
        <taxon>Streptophyta</taxon>
        <taxon>Embryophyta</taxon>
        <taxon>Tracheophyta</taxon>
        <taxon>Spermatophyta</taxon>
        <taxon>Magnoliopsida</taxon>
        <taxon>eudicotyledons</taxon>
        <taxon>Gunneridae</taxon>
        <taxon>Pentapetalae</taxon>
        <taxon>rosids</taxon>
        <taxon>fabids</taxon>
        <taxon>Rosales</taxon>
        <taxon>Rhamnaceae</taxon>
        <taxon>rhamnoid group</taxon>
        <taxon>Rhamneae</taxon>
        <taxon>Rhamnella</taxon>
    </lineage>
</organism>
<proteinExistence type="predicted"/>
<name>A0A8K0DWR0_9ROSA</name>
<dbReference type="AlphaFoldDB" id="A0A8K0DWR0"/>
<feature type="region of interest" description="Disordered" evidence="1">
    <location>
        <begin position="110"/>
        <end position="133"/>
    </location>
</feature>